<dbReference type="OrthoDB" id="9788852at2"/>
<keyword evidence="1" id="KW-0233">DNA recombination</keyword>
<dbReference type="InterPro" id="IPR013762">
    <property type="entry name" value="Integrase-like_cat_sf"/>
</dbReference>
<evidence type="ECO:0000259" key="2">
    <source>
        <dbReference type="PROSITE" id="PS51898"/>
    </source>
</evidence>
<proteinExistence type="predicted"/>
<evidence type="ECO:0000313" key="3">
    <source>
        <dbReference type="EMBL" id="RCW63009.1"/>
    </source>
</evidence>
<dbReference type="GO" id="GO:0003677">
    <property type="term" value="F:DNA binding"/>
    <property type="evidence" value="ECO:0007669"/>
    <property type="project" value="InterPro"/>
</dbReference>
<reference evidence="3 4" key="1">
    <citation type="submission" date="2018-07" db="EMBL/GenBank/DDBJ databases">
        <title>Genomic Encyclopedia of Type Strains, Phase IV (KMG-IV): sequencing the most valuable type-strain genomes for metagenomic binning, comparative biology and taxonomic classification.</title>
        <authorList>
            <person name="Goeker M."/>
        </authorList>
    </citation>
    <scope>NUCLEOTIDE SEQUENCE [LARGE SCALE GENOMIC DNA]</scope>
    <source>
        <strain evidence="3 4">DSM 27696</strain>
    </source>
</reference>
<keyword evidence="4" id="KW-1185">Reference proteome</keyword>
<dbReference type="RefSeq" id="WP_114354433.1">
    <property type="nucleotide sequence ID" value="NZ_QPJJ01000021.1"/>
</dbReference>
<dbReference type="SUPFAM" id="SSF56349">
    <property type="entry name" value="DNA breaking-rejoining enzymes"/>
    <property type="match status" value="1"/>
</dbReference>
<evidence type="ECO:0000313" key="4">
    <source>
        <dbReference type="Proteomes" id="UP000252585"/>
    </source>
</evidence>
<dbReference type="Proteomes" id="UP000252585">
    <property type="component" value="Unassembled WGS sequence"/>
</dbReference>
<organism evidence="3 4">
    <name type="scientific">Saliterribacillus persicus</name>
    <dbReference type="NCBI Taxonomy" id="930114"/>
    <lineage>
        <taxon>Bacteria</taxon>
        <taxon>Bacillati</taxon>
        <taxon>Bacillota</taxon>
        <taxon>Bacilli</taxon>
        <taxon>Bacillales</taxon>
        <taxon>Bacillaceae</taxon>
        <taxon>Saliterribacillus</taxon>
    </lineage>
</organism>
<sequence>MEAVDPIKSITQIKQMKAILKKSSMRDHLLFVFGINTGIRIHRLLHLKVEDISKDGKVYEYIDLFETTSEKKQSYFINPILKNTLESYLEATAFSSKDYLFPTNVFRK</sequence>
<comment type="caution">
    <text evidence="3">The sequence shown here is derived from an EMBL/GenBank/DDBJ whole genome shotgun (WGS) entry which is preliminary data.</text>
</comment>
<protein>
    <submittedName>
        <fullName evidence="3">Phage integrase family protein</fullName>
    </submittedName>
</protein>
<evidence type="ECO:0000256" key="1">
    <source>
        <dbReference type="ARBA" id="ARBA00023172"/>
    </source>
</evidence>
<dbReference type="GO" id="GO:0015074">
    <property type="term" value="P:DNA integration"/>
    <property type="evidence" value="ECO:0007669"/>
    <property type="project" value="InterPro"/>
</dbReference>
<accession>A0A368X5N3</accession>
<dbReference type="Gene3D" id="1.10.443.10">
    <property type="entry name" value="Intergrase catalytic core"/>
    <property type="match status" value="1"/>
</dbReference>
<dbReference type="PROSITE" id="PS51898">
    <property type="entry name" value="TYR_RECOMBINASE"/>
    <property type="match status" value="1"/>
</dbReference>
<dbReference type="AlphaFoldDB" id="A0A368X5N3"/>
<dbReference type="InterPro" id="IPR002104">
    <property type="entry name" value="Integrase_catalytic"/>
</dbReference>
<dbReference type="GO" id="GO:0006310">
    <property type="term" value="P:DNA recombination"/>
    <property type="evidence" value="ECO:0007669"/>
    <property type="project" value="UniProtKB-KW"/>
</dbReference>
<gene>
    <name evidence="3" type="ORF">DFR57_12147</name>
</gene>
<name>A0A368X5N3_9BACI</name>
<feature type="domain" description="Tyr recombinase" evidence="2">
    <location>
        <begin position="5"/>
        <end position="108"/>
    </location>
</feature>
<dbReference type="EMBL" id="QPJJ01000021">
    <property type="protein sequence ID" value="RCW63009.1"/>
    <property type="molecule type" value="Genomic_DNA"/>
</dbReference>
<dbReference type="InterPro" id="IPR011010">
    <property type="entry name" value="DNA_brk_join_enz"/>
</dbReference>